<evidence type="ECO:0000313" key="2">
    <source>
        <dbReference type="EMBL" id="GAA2701753.1"/>
    </source>
</evidence>
<dbReference type="Proteomes" id="UP001501666">
    <property type="component" value="Unassembled WGS sequence"/>
</dbReference>
<evidence type="ECO:0000256" key="1">
    <source>
        <dbReference type="SAM" id="MobiDB-lite"/>
    </source>
</evidence>
<keyword evidence="3" id="KW-1185">Reference proteome</keyword>
<gene>
    <name evidence="2" type="ORF">GCM10010412_099630</name>
</gene>
<dbReference type="EMBL" id="BAAATE010000071">
    <property type="protein sequence ID" value="GAA2701753.1"/>
    <property type="molecule type" value="Genomic_DNA"/>
</dbReference>
<organism evidence="2 3">
    <name type="scientific">Nonomuraea recticatena</name>
    <dbReference type="NCBI Taxonomy" id="46178"/>
    <lineage>
        <taxon>Bacteria</taxon>
        <taxon>Bacillati</taxon>
        <taxon>Actinomycetota</taxon>
        <taxon>Actinomycetes</taxon>
        <taxon>Streptosporangiales</taxon>
        <taxon>Streptosporangiaceae</taxon>
        <taxon>Nonomuraea</taxon>
    </lineage>
</organism>
<proteinExistence type="predicted"/>
<feature type="region of interest" description="Disordered" evidence="1">
    <location>
        <begin position="17"/>
        <end position="39"/>
    </location>
</feature>
<accession>A0ABP6FX76</accession>
<comment type="caution">
    <text evidence="2">The sequence shown here is derived from an EMBL/GenBank/DDBJ whole genome shotgun (WGS) entry which is preliminary data.</text>
</comment>
<protein>
    <submittedName>
        <fullName evidence="2">Uncharacterized protein</fullName>
    </submittedName>
</protein>
<evidence type="ECO:0000313" key="3">
    <source>
        <dbReference type="Proteomes" id="UP001501666"/>
    </source>
</evidence>
<reference evidence="3" key="1">
    <citation type="journal article" date="2019" name="Int. J. Syst. Evol. Microbiol.">
        <title>The Global Catalogue of Microorganisms (GCM) 10K type strain sequencing project: providing services to taxonomists for standard genome sequencing and annotation.</title>
        <authorList>
            <consortium name="The Broad Institute Genomics Platform"/>
            <consortium name="The Broad Institute Genome Sequencing Center for Infectious Disease"/>
            <person name="Wu L."/>
            <person name="Ma J."/>
        </authorList>
    </citation>
    <scope>NUCLEOTIDE SEQUENCE [LARGE SCALE GENOMIC DNA]</scope>
    <source>
        <strain evidence="3">JCM 6835</strain>
    </source>
</reference>
<name>A0ABP6FX76_9ACTN</name>
<sequence>MDLHHQQNLVDHITVVRVDSPGARPHRPSQQDPGDHQRYPAAMRHKPDTAIWALAFQPSHG</sequence>